<dbReference type="InterPro" id="IPR013740">
    <property type="entry name" value="Redoxin"/>
</dbReference>
<evidence type="ECO:0000256" key="4">
    <source>
        <dbReference type="ARBA" id="ARBA00023284"/>
    </source>
</evidence>
<dbReference type="Proteomes" id="UP001597201">
    <property type="component" value="Unassembled WGS sequence"/>
</dbReference>
<comment type="subcellular location">
    <subcellularLocation>
        <location evidence="1">Cell envelope</location>
    </subcellularLocation>
</comment>
<dbReference type="Gene3D" id="3.40.30.10">
    <property type="entry name" value="Glutaredoxin"/>
    <property type="match status" value="1"/>
</dbReference>
<keyword evidence="2" id="KW-0201">Cytochrome c-type biogenesis</keyword>
<feature type="domain" description="Thioredoxin" evidence="5">
    <location>
        <begin position="331"/>
        <end position="475"/>
    </location>
</feature>
<dbReference type="SUPFAM" id="SSF52833">
    <property type="entry name" value="Thioredoxin-like"/>
    <property type="match status" value="1"/>
</dbReference>
<dbReference type="PANTHER" id="PTHR42852">
    <property type="entry name" value="THIOL:DISULFIDE INTERCHANGE PROTEIN DSBE"/>
    <property type="match status" value="1"/>
</dbReference>
<keyword evidence="4" id="KW-0676">Redox-active center</keyword>
<dbReference type="CDD" id="cd02966">
    <property type="entry name" value="TlpA_like_family"/>
    <property type="match status" value="1"/>
</dbReference>
<dbReference type="InterPro" id="IPR050553">
    <property type="entry name" value="Thioredoxin_ResA/DsbE_sf"/>
</dbReference>
<keyword evidence="3" id="KW-1015">Disulfide bond</keyword>
<evidence type="ECO:0000256" key="2">
    <source>
        <dbReference type="ARBA" id="ARBA00022748"/>
    </source>
</evidence>
<protein>
    <submittedName>
        <fullName evidence="6">TlpA family protein disulfide reductase</fullName>
    </submittedName>
</protein>
<dbReference type="EMBL" id="JBHTMY010000003">
    <property type="protein sequence ID" value="MFD1316260.1"/>
    <property type="molecule type" value="Genomic_DNA"/>
</dbReference>
<accession>A0ABW3Y4A7</accession>
<organism evidence="6 7">
    <name type="scientific">Namhaeicola litoreus</name>
    <dbReference type="NCBI Taxonomy" id="1052145"/>
    <lineage>
        <taxon>Bacteria</taxon>
        <taxon>Pseudomonadati</taxon>
        <taxon>Bacteroidota</taxon>
        <taxon>Flavobacteriia</taxon>
        <taxon>Flavobacteriales</taxon>
        <taxon>Flavobacteriaceae</taxon>
        <taxon>Namhaeicola</taxon>
    </lineage>
</organism>
<dbReference type="PROSITE" id="PS51352">
    <property type="entry name" value="THIOREDOXIN_2"/>
    <property type="match status" value="1"/>
</dbReference>
<dbReference type="PANTHER" id="PTHR42852:SF6">
    <property type="entry name" value="THIOL:DISULFIDE INTERCHANGE PROTEIN DSBE"/>
    <property type="match status" value="1"/>
</dbReference>
<dbReference type="InterPro" id="IPR013766">
    <property type="entry name" value="Thioredoxin_domain"/>
</dbReference>
<gene>
    <name evidence="6" type="ORF">ACFQ39_11585</name>
</gene>
<keyword evidence="7" id="KW-1185">Reference proteome</keyword>
<sequence length="475" mass="54550">MHLILSLAVKKRYTVRYLLFIFSITLFISCNKQEEDIKNYALLNGKVINHSENIIKLRDIDNKIIKEIEISTDGSFNDTLENIVTGYYRISLDKESSTIFLSPGTDISVNLDYQQFDETLIFEGNGSAENNYLSATYLKNENMGDTLTYAYLGSLDEASFIKTALDLKTKQLAFMTSQLGISEEFKELEEANLLYTWANRMQNYEAQRRYVSGDEEFKVSDEFNTFNEGLRLDDQSLANLSSYRNYLQNYYGAQIASDENLSKDYSLNYIKLIAKEVENEALRNSLLYANAQYGITFTSEVQPYYDIFMASSSNEEHKKEITEKYEKLIKVAAGKPSPKFINYENIDGTTTSLDDLKGKFVYVDVWATWCGPCKREIPHLKEITEAYKNKEIAFVSMSIDNPKDHDKWEQMVAEENLKGIQIFAPNAWESDFVQDYSILGIPRFILIDKEGNIVNANAPRPSQEELTELLNSLNI</sequence>
<dbReference type="InterPro" id="IPR036249">
    <property type="entry name" value="Thioredoxin-like_sf"/>
</dbReference>
<name>A0ABW3Y4A7_9FLAO</name>
<comment type="caution">
    <text evidence="6">The sequence shown here is derived from an EMBL/GenBank/DDBJ whole genome shotgun (WGS) entry which is preliminary data.</text>
</comment>
<evidence type="ECO:0000313" key="6">
    <source>
        <dbReference type="EMBL" id="MFD1316260.1"/>
    </source>
</evidence>
<evidence type="ECO:0000256" key="3">
    <source>
        <dbReference type="ARBA" id="ARBA00023157"/>
    </source>
</evidence>
<reference evidence="7" key="1">
    <citation type="journal article" date="2019" name="Int. J. Syst. Evol. Microbiol.">
        <title>The Global Catalogue of Microorganisms (GCM) 10K type strain sequencing project: providing services to taxonomists for standard genome sequencing and annotation.</title>
        <authorList>
            <consortium name="The Broad Institute Genomics Platform"/>
            <consortium name="The Broad Institute Genome Sequencing Center for Infectious Disease"/>
            <person name="Wu L."/>
            <person name="Ma J."/>
        </authorList>
    </citation>
    <scope>NUCLEOTIDE SEQUENCE [LARGE SCALE GENOMIC DNA]</scope>
    <source>
        <strain evidence="7">CCUG 61485</strain>
    </source>
</reference>
<evidence type="ECO:0000313" key="7">
    <source>
        <dbReference type="Proteomes" id="UP001597201"/>
    </source>
</evidence>
<proteinExistence type="predicted"/>
<dbReference type="Pfam" id="PF08534">
    <property type="entry name" value="Redoxin"/>
    <property type="match status" value="1"/>
</dbReference>
<evidence type="ECO:0000256" key="1">
    <source>
        <dbReference type="ARBA" id="ARBA00004196"/>
    </source>
</evidence>
<evidence type="ECO:0000259" key="5">
    <source>
        <dbReference type="PROSITE" id="PS51352"/>
    </source>
</evidence>